<keyword evidence="2 4" id="KW-1133">Transmembrane helix</keyword>
<dbReference type="EMBL" id="FXUV02000065">
    <property type="protein sequence ID" value="SNB82457.1"/>
    <property type="molecule type" value="Genomic_DNA"/>
</dbReference>
<dbReference type="PANTHER" id="PTHR23523">
    <property type="match status" value="1"/>
</dbReference>
<dbReference type="OrthoDB" id="5317164at2"/>
<dbReference type="AlphaFoldDB" id="A0A238TDJ6"/>
<dbReference type="SUPFAM" id="SSF103473">
    <property type="entry name" value="MFS general substrate transporter"/>
    <property type="match status" value="1"/>
</dbReference>
<dbReference type="STRING" id="1522312.GCA_900177895_01332"/>
<sequence length="394" mass="42064">MKHSSTFLLILAVVMMASVQRTPLVALGPVVSHIQQDLQISGATTGLVAALPLLLFAIFSPFAAGFARKFGMERVLISAILLLIIGLIVRVAVPSVGFLFLGTAVISAAISMSNVLLPALAKHNLPTRVGLVIYTMSITVAISSALASVIAVPLANWFNWRWSLGVWVLPAIAAFVIWLIWAKQATPAPLNPVQHASGSLNVWRVPAAWVISVLMGVQSSLFYSVINFLPSVLIEKGMTPMQAGSYTSLFQAASLFGVLLVSLKFSGSSHKQIWTTSMAGLMLVGMTGLWLLPVSQAGVWISLVGAGSSAVFSIVMMLFALRTESAHEAAALSGMAQTVGYLIAIMGPLGMGLLHDWFHSWQVSLSLLTALMFIETVLAWFASAPTTLRQTLKH</sequence>
<dbReference type="PROSITE" id="PS50850">
    <property type="entry name" value="MFS"/>
    <property type="match status" value="1"/>
</dbReference>
<dbReference type="InterPro" id="IPR052524">
    <property type="entry name" value="MFS_Cyanate_Porter"/>
</dbReference>
<keyword evidence="8" id="KW-1185">Reference proteome</keyword>
<organism evidence="7 8">
    <name type="scientific">Kingella negevensis</name>
    <dbReference type="NCBI Taxonomy" id="1522312"/>
    <lineage>
        <taxon>Bacteria</taxon>
        <taxon>Pseudomonadati</taxon>
        <taxon>Pseudomonadota</taxon>
        <taxon>Betaproteobacteria</taxon>
        <taxon>Neisseriales</taxon>
        <taxon>Neisseriaceae</taxon>
        <taxon>Kingella</taxon>
    </lineage>
</organism>
<dbReference type="GO" id="GO:0022857">
    <property type="term" value="F:transmembrane transporter activity"/>
    <property type="evidence" value="ECO:0007669"/>
    <property type="project" value="InterPro"/>
</dbReference>
<feature type="transmembrane region" description="Helical" evidence="4">
    <location>
        <begin position="75"/>
        <end position="93"/>
    </location>
</feature>
<feature type="transmembrane region" description="Helical" evidence="4">
    <location>
        <begin position="160"/>
        <end position="181"/>
    </location>
</feature>
<dbReference type="Gene3D" id="1.20.1250.20">
    <property type="entry name" value="MFS general substrate transporter like domains"/>
    <property type="match status" value="1"/>
</dbReference>
<evidence type="ECO:0000256" key="4">
    <source>
        <dbReference type="SAM" id="Phobius"/>
    </source>
</evidence>
<name>A0A238TDJ6_9NEIS</name>
<protein>
    <submittedName>
        <fullName evidence="7">Inner membrane transport protein YeaN</fullName>
    </submittedName>
</protein>
<feature type="transmembrane region" description="Helical" evidence="4">
    <location>
        <begin position="298"/>
        <end position="319"/>
    </location>
</feature>
<dbReference type="Proteomes" id="UP000215450">
    <property type="component" value="Unassembled WGS sequence"/>
</dbReference>
<evidence type="ECO:0000313" key="8">
    <source>
        <dbReference type="Proteomes" id="UP000215450"/>
    </source>
</evidence>
<keyword evidence="3 4" id="KW-0472">Membrane</keyword>
<feature type="transmembrane region" description="Helical" evidence="4">
    <location>
        <begin position="131"/>
        <end position="154"/>
    </location>
</feature>
<feature type="transmembrane region" description="Helical" evidence="4">
    <location>
        <begin position="99"/>
        <end position="119"/>
    </location>
</feature>
<reference evidence="6" key="1">
    <citation type="submission" date="2017-05" db="EMBL/GenBank/DDBJ databases">
        <authorList>
            <person name="Song R."/>
            <person name="Chenine A.L."/>
            <person name="Ruprecht R.M."/>
        </authorList>
    </citation>
    <scope>NUCLEOTIDE SEQUENCE</scope>
    <source>
        <strain evidence="6">Kingella_eburonensis</strain>
    </source>
</reference>
<feature type="transmembrane region" description="Helical" evidence="4">
    <location>
        <begin position="331"/>
        <end position="351"/>
    </location>
</feature>
<proteinExistence type="predicted"/>
<dbReference type="EMBL" id="FXUV01000011">
    <property type="protein sequence ID" value="SMQ11942.1"/>
    <property type="molecule type" value="Genomic_DNA"/>
</dbReference>
<feature type="transmembrane region" description="Helical" evidence="4">
    <location>
        <begin position="363"/>
        <end position="383"/>
    </location>
</feature>
<evidence type="ECO:0000256" key="2">
    <source>
        <dbReference type="ARBA" id="ARBA00022989"/>
    </source>
</evidence>
<dbReference type="PANTHER" id="PTHR23523:SF2">
    <property type="entry name" value="2-NITROIMIDAZOLE TRANSPORTER"/>
    <property type="match status" value="1"/>
</dbReference>
<evidence type="ECO:0000313" key="7">
    <source>
        <dbReference type="EMBL" id="SNB82457.1"/>
    </source>
</evidence>
<dbReference type="InterPro" id="IPR020846">
    <property type="entry name" value="MFS_dom"/>
</dbReference>
<keyword evidence="1 4" id="KW-0812">Transmembrane</keyword>
<feature type="transmembrane region" description="Helical" evidence="4">
    <location>
        <begin position="273"/>
        <end position="292"/>
    </location>
</feature>
<feature type="domain" description="Major facilitator superfamily (MFS) profile" evidence="5">
    <location>
        <begin position="7"/>
        <end position="387"/>
    </location>
</feature>
<dbReference type="InterPro" id="IPR036259">
    <property type="entry name" value="MFS_trans_sf"/>
</dbReference>
<gene>
    <name evidence="7" type="primary">yeaN</name>
    <name evidence="7" type="ORF">KEBURONENSIS_00528</name>
    <name evidence="6" type="ORF">KEBURONENSIS_00948</name>
</gene>
<evidence type="ECO:0000259" key="5">
    <source>
        <dbReference type="PROSITE" id="PS50850"/>
    </source>
</evidence>
<feature type="transmembrane region" description="Helical" evidence="4">
    <location>
        <begin position="202"/>
        <end position="223"/>
    </location>
</feature>
<feature type="transmembrane region" description="Helical" evidence="4">
    <location>
        <begin position="45"/>
        <end position="63"/>
    </location>
</feature>
<dbReference type="RefSeq" id="WP_095062067.1">
    <property type="nucleotide sequence ID" value="NZ_FXUV02000065.1"/>
</dbReference>
<evidence type="ECO:0000256" key="3">
    <source>
        <dbReference type="ARBA" id="ARBA00023136"/>
    </source>
</evidence>
<evidence type="ECO:0000256" key="1">
    <source>
        <dbReference type="ARBA" id="ARBA00022692"/>
    </source>
</evidence>
<feature type="transmembrane region" description="Helical" evidence="4">
    <location>
        <begin position="243"/>
        <end position="261"/>
    </location>
</feature>
<dbReference type="InterPro" id="IPR011701">
    <property type="entry name" value="MFS"/>
</dbReference>
<accession>A0A238TDJ6</accession>
<dbReference type="Pfam" id="PF07690">
    <property type="entry name" value="MFS_1"/>
    <property type="match status" value="1"/>
</dbReference>
<reference evidence="7 8" key="2">
    <citation type="submission" date="2017-06" db="EMBL/GenBank/DDBJ databases">
        <authorList>
            <person name="Kim H.J."/>
            <person name="Triplett B.A."/>
        </authorList>
    </citation>
    <scope>NUCLEOTIDE SEQUENCE [LARGE SCALE GENOMIC DNA]</scope>
    <source>
        <strain evidence="7">Kingella_eburonensis</strain>
    </source>
</reference>
<evidence type="ECO:0000313" key="6">
    <source>
        <dbReference type="EMBL" id="SMQ11942.1"/>
    </source>
</evidence>